<feature type="compositionally biased region" description="Low complexity" evidence="1">
    <location>
        <begin position="17"/>
        <end position="34"/>
    </location>
</feature>
<dbReference type="InterPro" id="IPR052563">
    <property type="entry name" value="FliK"/>
</dbReference>
<reference evidence="3" key="1">
    <citation type="submission" date="2019-02" db="EMBL/GenBank/DDBJ databases">
        <authorList>
            <consortium name="Genoscope - CEA"/>
            <person name="William W."/>
        </authorList>
    </citation>
    <scope>NUCLEOTIDE SEQUENCE [LARGE SCALE GENOMIC DNA]</scope>
    <source>
        <strain evidence="3">YSy11</strain>
    </source>
</reference>
<proteinExistence type="predicted"/>
<gene>
    <name evidence="3" type="ORF">PMYSY11_3307</name>
</gene>
<dbReference type="RefSeq" id="WP_150548872.1">
    <property type="nucleotide sequence ID" value="NZ_LR215729.2"/>
</dbReference>
<evidence type="ECO:0000313" key="3">
    <source>
        <dbReference type="EMBL" id="VEV98351.1"/>
    </source>
</evidence>
<sequence length="441" mass="45116">MSAAPDLLLKSAPVNNSRVDSARASSRAAEAPASKGSSFADVYAQERQDQSRIAQENASKAAQQEKNQAQKKSATTDDAAASGSQSPAVADSGNALPGDDTVAATDDETVTATDASAGEDAGTDDATADATLLTENAGLLATPENLAAQAQLGSSSFKSSGPASMTAASFDPELDALNQLPAVKMALELGAKAKAAAAAATATGGADASGKMVSPDGGFASAMAAMSQDLNAGVEEGGELGDIKLGDLSVDQLKSLEQGATDSRPENFVSKLNALTQAMNQQQGVAKPVLVPGQPIAMQQGGWSEAVVDRVMWLSSQNLKSAEIQLDPAELGRLDVRIHMSADQTQVSFASANPVVRDALEGQMHRLREMFNQQGMGLMDASVSDQSSGRGWQGQGSDDGAGTGSNRGSLAGSDELEPLSVAVESRQMTGASLRSMVDYYA</sequence>
<feature type="region of interest" description="Disordered" evidence="1">
    <location>
        <begin position="1"/>
        <end position="124"/>
    </location>
</feature>
<name>A0A653E8B8_9PSED</name>
<protein>
    <recommendedName>
        <fullName evidence="2">Flagellar hook-length control protein-like C-terminal domain-containing protein</fullName>
    </recommendedName>
</protein>
<feature type="region of interest" description="Disordered" evidence="1">
    <location>
        <begin position="381"/>
        <end position="415"/>
    </location>
</feature>
<evidence type="ECO:0000256" key="1">
    <source>
        <dbReference type="SAM" id="MobiDB-lite"/>
    </source>
</evidence>
<dbReference type="InterPro" id="IPR038610">
    <property type="entry name" value="FliK-like_C_sf"/>
</dbReference>
<dbReference type="AlphaFoldDB" id="A0A653E8B8"/>
<dbReference type="PANTHER" id="PTHR37533">
    <property type="entry name" value="FLAGELLAR HOOK-LENGTH CONTROL PROTEIN"/>
    <property type="match status" value="1"/>
</dbReference>
<dbReference type="CDD" id="cd17470">
    <property type="entry name" value="T3SS_Flik_C"/>
    <property type="match status" value="1"/>
</dbReference>
<dbReference type="EMBL" id="LR215729">
    <property type="protein sequence ID" value="VEV98351.1"/>
    <property type="molecule type" value="Genomic_DNA"/>
</dbReference>
<evidence type="ECO:0000259" key="2">
    <source>
        <dbReference type="Pfam" id="PF02120"/>
    </source>
</evidence>
<feature type="compositionally biased region" description="Low complexity" evidence="1">
    <location>
        <begin position="99"/>
        <end position="120"/>
    </location>
</feature>
<feature type="compositionally biased region" description="Gly residues" evidence="1">
    <location>
        <begin position="391"/>
        <end position="405"/>
    </location>
</feature>
<feature type="compositionally biased region" description="Low complexity" evidence="1">
    <location>
        <begin position="57"/>
        <end position="86"/>
    </location>
</feature>
<dbReference type="Gene3D" id="3.30.750.140">
    <property type="match status" value="1"/>
</dbReference>
<organism evidence="3">
    <name type="scientific">Pseudomonas marincola</name>
    <dbReference type="NCBI Taxonomy" id="437900"/>
    <lineage>
        <taxon>Bacteria</taxon>
        <taxon>Pseudomonadati</taxon>
        <taxon>Pseudomonadota</taxon>
        <taxon>Gammaproteobacteria</taxon>
        <taxon>Pseudomonadales</taxon>
        <taxon>Pseudomonadaceae</taxon>
        <taxon>Pseudomonas</taxon>
    </lineage>
</organism>
<dbReference type="InterPro" id="IPR021136">
    <property type="entry name" value="Flagellar_hook_control-like_C"/>
</dbReference>
<feature type="domain" description="Flagellar hook-length control protein-like C-terminal" evidence="2">
    <location>
        <begin position="309"/>
        <end position="389"/>
    </location>
</feature>
<dbReference type="PANTHER" id="PTHR37533:SF2">
    <property type="entry name" value="FLAGELLAR HOOK-LENGTH CONTROL PROTEIN"/>
    <property type="match status" value="1"/>
</dbReference>
<accession>A0A653E8B8</accession>
<dbReference type="Pfam" id="PF02120">
    <property type="entry name" value="Flg_hook"/>
    <property type="match status" value="1"/>
</dbReference>